<reference evidence="2" key="1">
    <citation type="journal article" date="2023" name="Science">
        <title>Genome structures resolve the early diversification of teleost fishes.</title>
        <authorList>
            <person name="Parey E."/>
            <person name="Louis A."/>
            <person name="Montfort J."/>
            <person name="Bouchez O."/>
            <person name="Roques C."/>
            <person name="Iampietro C."/>
            <person name="Lluch J."/>
            <person name="Castinel A."/>
            <person name="Donnadieu C."/>
            <person name="Desvignes T."/>
            <person name="Floi Bucao C."/>
            <person name="Jouanno E."/>
            <person name="Wen M."/>
            <person name="Mejri S."/>
            <person name="Dirks R."/>
            <person name="Jansen H."/>
            <person name="Henkel C."/>
            <person name="Chen W.J."/>
            <person name="Zahm M."/>
            <person name="Cabau C."/>
            <person name="Klopp C."/>
            <person name="Thompson A.W."/>
            <person name="Robinson-Rechavi M."/>
            <person name="Braasch I."/>
            <person name="Lecointre G."/>
            <person name="Bobe J."/>
            <person name="Postlethwait J.H."/>
            <person name="Berthelot C."/>
            <person name="Roest Crollius H."/>
            <person name="Guiguen Y."/>
        </authorList>
    </citation>
    <scope>NUCLEOTIDE SEQUENCE</scope>
    <source>
        <strain evidence="2">NC1722</strain>
    </source>
</reference>
<comment type="caution">
    <text evidence="2">The sequence shown here is derived from an EMBL/GenBank/DDBJ whole genome shotgun (WGS) entry which is preliminary data.</text>
</comment>
<evidence type="ECO:0000256" key="1">
    <source>
        <dbReference type="SAM" id="MobiDB-lite"/>
    </source>
</evidence>
<feature type="compositionally biased region" description="Basic and acidic residues" evidence="1">
    <location>
        <begin position="64"/>
        <end position="74"/>
    </location>
</feature>
<name>A0AAD7RZ12_9TELE</name>
<dbReference type="AlphaFoldDB" id="A0AAD7RZ12"/>
<evidence type="ECO:0000313" key="2">
    <source>
        <dbReference type="EMBL" id="KAJ8392949.1"/>
    </source>
</evidence>
<gene>
    <name evidence="2" type="ORF">AAFF_G00071530</name>
</gene>
<protein>
    <submittedName>
        <fullName evidence="2">Uncharacterized protein</fullName>
    </submittedName>
</protein>
<organism evidence="2 3">
    <name type="scientific">Aldrovandia affinis</name>
    <dbReference type="NCBI Taxonomy" id="143900"/>
    <lineage>
        <taxon>Eukaryota</taxon>
        <taxon>Metazoa</taxon>
        <taxon>Chordata</taxon>
        <taxon>Craniata</taxon>
        <taxon>Vertebrata</taxon>
        <taxon>Euteleostomi</taxon>
        <taxon>Actinopterygii</taxon>
        <taxon>Neopterygii</taxon>
        <taxon>Teleostei</taxon>
        <taxon>Notacanthiformes</taxon>
        <taxon>Halosauridae</taxon>
        <taxon>Aldrovandia</taxon>
    </lineage>
</organism>
<keyword evidence="3" id="KW-1185">Reference proteome</keyword>
<dbReference type="EMBL" id="JAINUG010000142">
    <property type="protein sequence ID" value="KAJ8392949.1"/>
    <property type="molecule type" value="Genomic_DNA"/>
</dbReference>
<evidence type="ECO:0000313" key="3">
    <source>
        <dbReference type="Proteomes" id="UP001221898"/>
    </source>
</evidence>
<dbReference type="Proteomes" id="UP001221898">
    <property type="component" value="Unassembled WGS sequence"/>
</dbReference>
<sequence>MCARERLQLSACWGGCGHAPADELSAVVPETLFPYERRAAGFHESERRAQIRSGEVLLSYRTTREQRTVSEEGGRNMMRHPQGCGTVSRRFTKGPLRTTQFGSGAHPSPQRRAGHSDGSGLTLDARRYLCKGTHLRFVRASHKAAYSWPVPLPGLRQAERARNGGGGHWRSWALLLRTEPVSFSHGTLVGFERLKRKRPRPPDQSCVDSVVGRGWGGARCPEPGCCT</sequence>
<accession>A0AAD7RZ12</accession>
<feature type="region of interest" description="Disordered" evidence="1">
    <location>
        <begin position="64"/>
        <end position="119"/>
    </location>
</feature>
<proteinExistence type="predicted"/>